<keyword evidence="7 14" id="KW-0227">DNA damage</keyword>
<dbReference type="InterPro" id="IPR004149">
    <property type="entry name" value="Znf_DNAligase_C4"/>
</dbReference>
<dbReference type="GO" id="GO:0005829">
    <property type="term" value="C:cytosol"/>
    <property type="evidence" value="ECO:0007669"/>
    <property type="project" value="TreeGrafter"/>
</dbReference>
<feature type="binding site" evidence="14">
    <location>
        <position position="292"/>
    </location>
    <ligand>
        <name>NAD(+)</name>
        <dbReference type="ChEBI" id="CHEBI:57540"/>
    </ligand>
</feature>
<keyword evidence="6 14" id="KW-0479">Metal-binding</keyword>
<dbReference type="Gene3D" id="1.10.150.20">
    <property type="entry name" value="5' to 3' exonuclease, C-terminal subdomain"/>
    <property type="match status" value="2"/>
</dbReference>
<dbReference type="CDD" id="cd00114">
    <property type="entry name" value="LIGANc"/>
    <property type="match status" value="1"/>
</dbReference>
<name>A0A840QZF7_9GAMM</name>
<evidence type="ECO:0000256" key="12">
    <source>
        <dbReference type="ARBA" id="ARBA00034005"/>
    </source>
</evidence>
<dbReference type="SMART" id="SM00292">
    <property type="entry name" value="BRCT"/>
    <property type="match status" value="1"/>
</dbReference>
<evidence type="ECO:0000256" key="5">
    <source>
        <dbReference type="ARBA" id="ARBA00022705"/>
    </source>
</evidence>
<evidence type="ECO:0000256" key="8">
    <source>
        <dbReference type="ARBA" id="ARBA00022833"/>
    </source>
</evidence>
<comment type="similarity">
    <text evidence="13 14">Belongs to the NAD-dependent DNA ligase family. LigA subfamily.</text>
</comment>
<dbReference type="InterPro" id="IPR018239">
    <property type="entry name" value="DNA_ligase_AS"/>
</dbReference>
<dbReference type="InterPro" id="IPR010994">
    <property type="entry name" value="RuvA_2-like"/>
</dbReference>
<proteinExistence type="inferred from homology"/>
<dbReference type="InterPro" id="IPR003583">
    <property type="entry name" value="Hlx-hairpin-Hlx_DNA-bd_motif"/>
</dbReference>
<dbReference type="GO" id="GO:0006281">
    <property type="term" value="P:DNA repair"/>
    <property type="evidence" value="ECO:0007669"/>
    <property type="project" value="UniProtKB-KW"/>
</dbReference>
<dbReference type="GO" id="GO:0003911">
    <property type="term" value="F:DNA ligase (NAD+) activity"/>
    <property type="evidence" value="ECO:0007669"/>
    <property type="project" value="UniProtKB-UniRule"/>
</dbReference>
<evidence type="ECO:0000256" key="1">
    <source>
        <dbReference type="ARBA" id="ARBA00004067"/>
    </source>
</evidence>
<dbReference type="FunFam" id="1.10.150.20:FF:000006">
    <property type="entry name" value="DNA ligase"/>
    <property type="match status" value="1"/>
</dbReference>
<accession>A0A840QZF7</accession>
<dbReference type="InterPro" id="IPR001679">
    <property type="entry name" value="DNA_ligase"/>
</dbReference>
<evidence type="ECO:0000256" key="10">
    <source>
        <dbReference type="ARBA" id="ARBA00023027"/>
    </source>
</evidence>
<dbReference type="InterPro" id="IPR036420">
    <property type="entry name" value="BRCT_dom_sf"/>
</dbReference>
<dbReference type="GO" id="GO:0046872">
    <property type="term" value="F:metal ion binding"/>
    <property type="evidence" value="ECO:0007669"/>
    <property type="project" value="UniProtKB-KW"/>
</dbReference>
<dbReference type="Pfam" id="PF14520">
    <property type="entry name" value="HHH_5"/>
    <property type="match status" value="1"/>
</dbReference>
<comment type="cofactor">
    <cofactor evidence="14">
        <name>Mg(2+)</name>
        <dbReference type="ChEBI" id="CHEBI:18420"/>
    </cofactor>
    <cofactor evidence="14">
        <name>Mn(2+)</name>
        <dbReference type="ChEBI" id="CHEBI:29035"/>
    </cofactor>
</comment>
<evidence type="ECO:0000256" key="3">
    <source>
        <dbReference type="ARBA" id="ARBA00013308"/>
    </source>
</evidence>
<dbReference type="Proteomes" id="UP000536640">
    <property type="component" value="Unassembled WGS sequence"/>
</dbReference>
<feature type="binding site" evidence="14">
    <location>
        <begin position="34"/>
        <end position="38"/>
    </location>
    <ligand>
        <name>NAD(+)</name>
        <dbReference type="ChEBI" id="CHEBI:57540"/>
    </ligand>
</feature>
<keyword evidence="5 14" id="KW-0235">DNA replication</keyword>
<keyword evidence="8 14" id="KW-0862">Zinc</keyword>
<dbReference type="PROSITE" id="PS01056">
    <property type="entry name" value="DNA_LIGASE_N2"/>
    <property type="match status" value="1"/>
</dbReference>
<evidence type="ECO:0000313" key="17">
    <source>
        <dbReference type="EMBL" id="MBB5185783.1"/>
    </source>
</evidence>
<dbReference type="PROSITE" id="PS50172">
    <property type="entry name" value="BRCT"/>
    <property type="match status" value="1"/>
</dbReference>
<dbReference type="FunFam" id="1.10.150.20:FF:000007">
    <property type="entry name" value="DNA ligase"/>
    <property type="match status" value="1"/>
</dbReference>
<evidence type="ECO:0000256" key="13">
    <source>
        <dbReference type="ARBA" id="ARBA00060881"/>
    </source>
</evidence>
<dbReference type="CDD" id="cd17748">
    <property type="entry name" value="BRCT_DNA_ligase_like"/>
    <property type="match status" value="1"/>
</dbReference>
<feature type="binding site" evidence="14">
    <location>
        <position position="434"/>
    </location>
    <ligand>
        <name>Zn(2+)</name>
        <dbReference type="ChEBI" id="CHEBI:29105"/>
    </ligand>
</feature>
<dbReference type="Pfam" id="PF00533">
    <property type="entry name" value="BRCT"/>
    <property type="match status" value="1"/>
</dbReference>
<evidence type="ECO:0000256" key="14">
    <source>
        <dbReference type="HAMAP-Rule" id="MF_01588"/>
    </source>
</evidence>
<evidence type="ECO:0000256" key="4">
    <source>
        <dbReference type="ARBA" id="ARBA00022598"/>
    </source>
</evidence>
<dbReference type="FunFam" id="3.30.470.30:FF:000001">
    <property type="entry name" value="DNA ligase"/>
    <property type="match status" value="1"/>
</dbReference>
<feature type="binding site" evidence="14">
    <location>
        <begin position="83"/>
        <end position="84"/>
    </location>
    <ligand>
        <name>NAD(+)</name>
        <dbReference type="ChEBI" id="CHEBI:57540"/>
    </ligand>
</feature>
<keyword evidence="11 14" id="KW-0234">DNA repair</keyword>
<dbReference type="Gene3D" id="6.20.10.30">
    <property type="match status" value="1"/>
</dbReference>
<comment type="caution">
    <text evidence="14">Lacks conserved residue(s) required for the propagation of feature annotation.</text>
</comment>
<feature type="binding site" evidence="14">
    <location>
        <position position="138"/>
    </location>
    <ligand>
        <name>NAD(+)</name>
        <dbReference type="ChEBI" id="CHEBI:57540"/>
    </ligand>
</feature>
<feature type="binding site" evidence="14">
    <location>
        <position position="410"/>
    </location>
    <ligand>
        <name>Zn(2+)</name>
        <dbReference type="ChEBI" id="CHEBI:29105"/>
    </ligand>
</feature>
<dbReference type="SMART" id="SM00532">
    <property type="entry name" value="LIGANc"/>
    <property type="match status" value="1"/>
</dbReference>
<dbReference type="Pfam" id="PF03120">
    <property type="entry name" value="OB_DNA_ligase"/>
    <property type="match status" value="1"/>
</dbReference>
<dbReference type="NCBIfam" id="NF005932">
    <property type="entry name" value="PRK07956.1"/>
    <property type="match status" value="1"/>
</dbReference>
<evidence type="ECO:0000256" key="15">
    <source>
        <dbReference type="RuleBase" id="RU000618"/>
    </source>
</evidence>
<dbReference type="InterPro" id="IPR004150">
    <property type="entry name" value="NAD_DNA_ligase_OB"/>
</dbReference>
<organism evidence="17 18">
    <name type="scientific">Zhongshania antarctica</name>
    <dbReference type="NCBI Taxonomy" id="641702"/>
    <lineage>
        <taxon>Bacteria</taxon>
        <taxon>Pseudomonadati</taxon>
        <taxon>Pseudomonadota</taxon>
        <taxon>Gammaproteobacteria</taxon>
        <taxon>Cellvibrionales</taxon>
        <taxon>Spongiibacteraceae</taxon>
        <taxon>Zhongshania</taxon>
    </lineage>
</organism>
<dbReference type="SUPFAM" id="SSF47781">
    <property type="entry name" value="RuvA domain 2-like"/>
    <property type="match status" value="1"/>
</dbReference>
<keyword evidence="10 14" id="KW-0520">NAD</keyword>
<dbReference type="InterPro" id="IPR012340">
    <property type="entry name" value="NA-bd_OB-fold"/>
</dbReference>
<evidence type="ECO:0000256" key="2">
    <source>
        <dbReference type="ARBA" id="ARBA00012722"/>
    </source>
</evidence>
<keyword evidence="4 14" id="KW-0436">Ligase</keyword>
<feature type="domain" description="BRCT" evidence="16">
    <location>
        <begin position="592"/>
        <end position="666"/>
    </location>
</feature>
<dbReference type="AlphaFoldDB" id="A0A840QZF7"/>
<comment type="function">
    <text evidence="1 14">DNA ligase that catalyzes the formation of phosphodiester linkages between 5'-phosphoryl and 3'-hydroxyl groups in double-stranded DNA using NAD as a coenzyme and as the energy source for the reaction. It is essential for DNA replication and repair of damaged DNA.</text>
</comment>
<evidence type="ECO:0000256" key="9">
    <source>
        <dbReference type="ARBA" id="ARBA00022842"/>
    </source>
</evidence>
<dbReference type="EMBL" id="JACHHW010000001">
    <property type="protein sequence ID" value="MBB5185783.1"/>
    <property type="molecule type" value="Genomic_DNA"/>
</dbReference>
<protein>
    <recommendedName>
        <fullName evidence="3 14">DNA ligase</fullName>
        <ecNumber evidence="2 14">6.5.1.2</ecNumber>
    </recommendedName>
    <alternativeName>
        <fullName evidence="14">Polydeoxyribonucleotide synthase [NAD(+)]</fullName>
    </alternativeName>
</protein>
<dbReference type="Gene3D" id="2.40.50.140">
    <property type="entry name" value="Nucleic acid-binding proteins"/>
    <property type="match status" value="1"/>
</dbReference>
<feature type="binding site" evidence="14">
    <location>
        <position position="413"/>
    </location>
    <ligand>
        <name>Zn(2+)</name>
        <dbReference type="ChEBI" id="CHEBI:29105"/>
    </ligand>
</feature>
<dbReference type="HAMAP" id="MF_01588">
    <property type="entry name" value="DNA_ligase_A"/>
    <property type="match status" value="1"/>
</dbReference>
<dbReference type="Gene3D" id="1.10.287.610">
    <property type="entry name" value="Helix hairpin bin"/>
    <property type="match status" value="1"/>
</dbReference>
<evidence type="ECO:0000256" key="6">
    <source>
        <dbReference type="ARBA" id="ARBA00022723"/>
    </source>
</evidence>
<dbReference type="Pfam" id="PF01653">
    <property type="entry name" value="DNA_ligase_aden"/>
    <property type="match status" value="1"/>
</dbReference>
<dbReference type="SUPFAM" id="SSF50249">
    <property type="entry name" value="Nucleic acid-binding proteins"/>
    <property type="match status" value="1"/>
</dbReference>
<keyword evidence="14" id="KW-0464">Manganese</keyword>
<feature type="binding site" evidence="14">
    <location>
        <position position="175"/>
    </location>
    <ligand>
        <name>NAD(+)</name>
        <dbReference type="ChEBI" id="CHEBI:57540"/>
    </ligand>
</feature>
<evidence type="ECO:0000256" key="7">
    <source>
        <dbReference type="ARBA" id="ARBA00022763"/>
    </source>
</evidence>
<evidence type="ECO:0000256" key="11">
    <source>
        <dbReference type="ARBA" id="ARBA00023204"/>
    </source>
</evidence>
<dbReference type="InterPro" id="IPR013839">
    <property type="entry name" value="DNAligase_adenylation"/>
</dbReference>
<dbReference type="Gene3D" id="3.30.470.30">
    <property type="entry name" value="DNA ligase/mRNA capping enzyme"/>
    <property type="match status" value="1"/>
</dbReference>
<dbReference type="SUPFAM" id="SSF56091">
    <property type="entry name" value="DNA ligase/mRNA capping enzyme, catalytic domain"/>
    <property type="match status" value="1"/>
</dbReference>
<sequence>MAEPSLRERLETLREQLHSYSYHYYVLNESSIPDAEYDRLFLELQEIEAVHPEWHSPDSPSQRVGAAPLAAFSQVRHETPMLSLDNVFSEQELLDFDQRIKSRLNDSAELSYACEPKLDGIAASLLYVDGVLVRGATRGDGRVGEDITQNVKTIASIPLKLRGSGWPDELEVRGEIYMPRSGFARINDLARNSDGKVFVNPRNAAAGSLRQLDSRITATRPLEMSCYGIAQGDDGAWFHSHSEGLTRLRDWGFLVSPELRVVDSIEGCLEYYQDLLARRDSLAYDIDGIVFKVDSLALQDKLGFVSRAPRWAIAHKFPAQEEITQLRDVEFQVGRTGAVTPVAKLEPVFVGGVTVSNASLHNFDEVARLNVMIGDYVVVRRAGDVIPQIVQVVTERRPTEARVIVAPVHCPVCASALERAPGEAVLRCTGGLVCGAQRKEAIKHFASRKAMDIEGLGDKLVEQLVDAGLIETVADLFVLKLDALAGLDRMGQKSAENVLAALEKSRATTLPRFLYSLGIREVGEATALNLANHFGELPALIAASEEELLSVADVGPIVASHIHAFLSSDYNREVINLLLERGVNWPAPRQVGGAQPLAGQTWVLTGNLESMTRGDAKEKLQALGAKVAGSVSAKTDCVAAGASAGSKLAKAEALGVKVINEQELLQFFTEHGSSV</sequence>
<dbReference type="InterPro" id="IPR001357">
    <property type="entry name" value="BRCT_dom"/>
</dbReference>
<dbReference type="Gene3D" id="3.40.50.10190">
    <property type="entry name" value="BRCT domain"/>
    <property type="match status" value="1"/>
</dbReference>
<dbReference type="PANTHER" id="PTHR23389">
    <property type="entry name" value="CHROMOSOME TRANSMISSION FIDELITY FACTOR 18"/>
    <property type="match status" value="1"/>
</dbReference>
<dbReference type="InterPro" id="IPR041663">
    <property type="entry name" value="DisA/LigA_HHH"/>
</dbReference>
<evidence type="ECO:0000259" key="16">
    <source>
        <dbReference type="PROSITE" id="PS50172"/>
    </source>
</evidence>
<dbReference type="RefSeq" id="WP_184460629.1">
    <property type="nucleotide sequence ID" value="NZ_JACHHW010000001.1"/>
</dbReference>
<dbReference type="SUPFAM" id="SSF52113">
    <property type="entry name" value="BRCT domain"/>
    <property type="match status" value="1"/>
</dbReference>
<evidence type="ECO:0000313" key="18">
    <source>
        <dbReference type="Proteomes" id="UP000536640"/>
    </source>
</evidence>
<keyword evidence="18" id="KW-1185">Reference proteome</keyword>
<feature type="active site" description="N6-AMP-lysine intermediate" evidence="14">
    <location>
        <position position="117"/>
    </location>
</feature>
<dbReference type="NCBIfam" id="TIGR00575">
    <property type="entry name" value="dnlj"/>
    <property type="match status" value="1"/>
</dbReference>
<dbReference type="InterPro" id="IPR033136">
    <property type="entry name" value="DNA_ligase_CS"/>
</dbReference>
<dbReference type="SMART" id="SM00278">
    <property type="entry name" value="HhH1"/>
    <property type="match status" value="4"/>
</dbReference>
<dbReference type="FunFam" id="2.40.50.140:FF:000012">
    <property type="entry name" value="DNA ligase"/>
    <property type="match status" value="1"/>
</dbReference>
<comment type="catalytic activity">
    <reaction evidence="12 14 15">
        <text>NAD(+) + (deoxyribonucleotide)n-3'-hydroxyl + 5'-phospho-(deoxyribonucleotide)m = (deoxyribonucleotide)n+m + AMP + beta-nicotinamide D-nucleotide.</text>
        <dbReference type="EC" id="6.5.1.2"/>
    </reaction>
</comment>
<dbReference type="InterPro" id="IPR013840">
    <property type="entry name" value="DNAligase_N"/>
</dbReference>
<comment type="caution">
    <text evidence="17">The sequence shown here is derived from an EMBL/GenBank/DDBJ whole genome shotgun (WGS) entry which is preliminary data.</text>
</comment>
<feature type="binding site" evidence="14">
    <location>
        <position position="115"/>
    </location>
    <ligand>
        <name>NAD(+)</name>
        <dbReference type="ChEBI" id="CHEBI:57540"/>
    </ligand>
</feature>
<dbReference type="EC" id="6.5.1.2" evidence="2 14"/>
<feature type="binding site" evidence="14">
    <location>
        <position position="316"/>
    </location>
    <ligand>
        <name>NAD(+)</name>
        <dbReference type="ChEBI" id="CHEBI:57540"/>
    </ligand>
</feature>
<dbReference type="PROSITE" id="PS01055">
    <property type="entry name" value="DNA_LIGASE_N1"/>
    <property type="match status" value="1"/>
</dbReference>
<gene>
    <name evidence="14" type="primary">ligA</name>
    <name evidence="17" type="ORF">HNQ57_000042</name>
</gene>
<dbReference type="GO" id="GO:0003677">
    <property type="term" value="F:DNA binding"/>
    <property type="evidence" value="ECO:0007669"/>
    <property type="project" value="InterPro"/>
</dbReference>
<reference evidence="17 18" key="1">
    <citation type="submission" date="2020-08" db="EMBL/GenBank/DDBJ databases">
        <title>Genomic Encyclopedia of Type Strains, Phase IV (KMG-IV): sequencing the most valuable type-strain genomes for metagenomic binning, comparative biology and taxonomic classification.</title>
        <authorList>
            <person name="Goeker M."/>
        </authorList>
    </citation>
    <scope>NUCLEOTIDE SEQUENCE [LARGE SCALE GENOMIC DNA]</scope>
    <source>
        <strain evidence="17 18">DSM 25701</strain>
    </source>
</reference>
<dbReference type="PANTHER" id="PTHR23389:SF9">
    <property type="entry name" value="DNA LIGASE"/>
    <property type="match status" value="1"/>
</dbReference>
<keyword evidence="9 14" id="KW-0460">Magnesium</keyword>
<dbReference type="GO" id="GO:0006260">
    <property type="term" value="P:DNA replication"/>
    <property type="evidence" value="ECO:0007669"/>
    <property type="project" value="UniProtKB-KW"/>
</dbReference>
<dbReference type="PIRSF" id="PIRSF001604">
    <property type="entry name" value="LigA"/>
    <property type="match status" value="1"/>
</dbReference>
<dbReference type="Pfam" id="PF03119">
    <property type="entry name" value="DNA_ligase_ZBD"/>
    <property type="match status" value="1"/>
</dbReference>
<dbReference type="Pfam" id="PF12826">
    <property type="entry name" value="HHH_2"/>
    <property type="match status" value="1"/>
</dbReference>